<gene>
    <name evidence="2" type="ORF">METZ01_LOCUS279733</name>
</gene>
<evidence type="ECO:0000313" key="2">
    <source>
        <dbReference type="EMBL" id="SVC26879.1"/>
    </source>
</evidence>
<dbReference type="InterPro" id="IPR003607">
    <property type="entry name" value="HD/PDEase_dom"/>
</dbReference>
<organism evidence="2">
    <name type="scientific">marine metagenome</name>
    <dbReference type="NCBI Taxonomy" id="408172"/>
    <lineage>
        <taxon>unclassified sequences</taxon>
        <taxon>metagenomes</taxon>
        <taxon>ecological metagenomes</taxon>
    </lineage>
</organism>
<dbReference type="EMBL" id="UINC01082267">
    <property type="protein sequence ID" value="SVC26879.1"/>
    <property type="molecule type" value="Genomic_DNA"/>
</dbReference>
<reference evidence="2" key="1">
    <citation type="submission" date="2018-05" db="EMBL/GenBank/DDBJ databases">
        <authorList>
            <person name="Lanie J.A."/>
            <person name="Ng W.-L."/>
            <person name="Kazmierczak K.M."/>
            <person name="Andrzejewski T.M."/>
            <person name="Davidsen T.M."/>
            <person name="Wayne K.J."/>
            <person name="Tettelin H."/>
            <person name="Glass J.I."/>
            <person name="Rusch D."/>
            <person name="Podicherti R."/>
            <person name="Tsui H.-C.T."/>
            <person name="Winkler M.E."/>
        </authorList>
    </citation>
    <scope>NUCLEOTIDE SEQUENCE</scope>
</reference>
<dbReference type="PANTHER" id="PTHR38659">
    <property type="entry name" value="METAL-DEPENDENT PHOSPHOHYDROLASE"/>
    <property type="match status" value="1"/>
</dbReference>
<dbReference type="SUPFAM" id="SSF109604">
    <property type="entry name" value="HD-domain/PDEase-like"/>
    <property type="match status" value="1"/>
</dbReference>
<name>A0A382KRG7_9ZZZZ</name>
<evidence type="ECO:0000259" key="1">
    <source>
        <dbReference type="Pfam" id="PF01966"/>
    </source>
</evidence>
<dbReference type="InterPro" id="IPR006674">
    <property type="entry name" value="HD_domain"/>
</dbReference>
<protein>
    <recommendedName>
        <fullName evidence="1">HD domain-containing protein</fullName>
    </recommendedName>
</protein>
<dbReference type="AlphaFoldDB" id="A0A382KRG7"/>
<dbReference type="PANTHER" id="PTHR38659:SF2">
    <property type="entry name" value="HDIG DOMAIN PROTEIN"/>
    <property type="match status" value="1"/>
</dbReference>
<sequence>MTYIGSRYPLSPVTVLFCGMKGRFSEDLMADYPTREDAITLLHVYTKTDSLRRHALGVEQAMRKMAEKFDGDPDEWGITGLMHDFDYEKYPSMDDHPFKGNEILKSKGYPESITQAIMGHATYSGVPRETDMAKALFAVDELTGFIFAVTYVRPSKSIFEVKPRSVKKKLKQKSFAASVLREDIFQSVEELGVDLTEHIQFVIDALSEKAEELGLKGDDNAEKSIK</sequence>
<dbReference type="Gene3D" id="1.10.3210.10">
    <property type="entry name" value="Hypothetical protein af1432"/>
    <property type="match status" value="1"/>
</dbReference>
<dbReference type="CDD" id="cd00077">
    <property type="entry name" value="HDc"/>
    <property type="match status" value="1"/>
</dbReference>
<dbReference type="Pfam" id="PF01966">
    <property type="entry name" value="HD"/>
    <property type="match status" value="1"/>
</dbReference>
<proteinExistence type="predicted"/>
<accession>A0A382KRG7</accession>
<feature type="domain" description="HD" evidence="1">
    <location>
        <begin position="53"/>
        <end position="124"/>
    </location>
</feature>